<dbReference type="InterPro" id="IPR041677">
    <property type="entry name" value="DNA2/NAM7_AAA_11"/>
</dbReference>
<evidence type="ECO:0000259" key="3">
    <source>
        <dbReference type="Pfam" id="PF13087"/>
    </source>
</evidence>
<dbReference type="AlphaFoldDB" id="A0A9W6C0I4"/>
<dbReference type="Gene3D" id="3.40.50.300">
    <property type="entry name" value="P-loop containing nucleotide triphosphate hydrolases"/>
    <property type="match status" value="2"/>
</dbReference>
<dbReference type="PANTHER" id="PTHR10887:SF495">
    <property type="entry name" value="HELICASE SENATAXIN ISOFORM X1-RELATED"/>
    <property type="match status" value="1"/>
</dbReference>
<dbReference type="InterPro" id="IPR041679">
    <property type="entry name" value="DNA2/NAM7-like_C"/>
</dbReference>
<feature type="region of interest" description="Disordered" evidence="1">
    <location>
        <begin position="122"/>
        <end position="143"/>
    </location>
</feature>
<dbReference type="Pfam" id="PF13086">
    <property type="entry name" value="AAA_11"/>
    <property type="match status" value="1"/>
</dbReference>
<comment type="caution">
    <text evidence="4">The sequence shown here is derived from an EMBL/GenBank/DDBJ whole genome shotgun (WGS) entry which is preliminary data.</text>
</comment>
<evidence type="ECO:0000313" key="4">
    <source>
        <dbReference type="EMBL" id="GLC61237.1"/>
    </source>
</evidence>
<proteinExistence type="predicted"/>
<evidence type="ECO:0000313" key="5">
    <source>
        <dbReference type="Proteomes" id="UP001165080"/>
    </source>
</evidence>
<accession>A0A9W6C0I4</accession>
<feature type="domain" description="DNA2/NAM7 helicase-like C-terminal" evidence="3">
    <location>
        <begin position="89"/>
        <end position="273"/>
    </location>
</feature>
<evidence type="ECO:0000259" key="2">
    <source>
        <dbReference type="Pfam" id="PF13086"/>
    </source>
</evidence>
<dbReference type="Proteomes" id="UP001165080">
    <property type="component" value="Unassembled WGS sequence"/>
</dbReference>
<dbReference type="GO" id="GO:0004386">
    <property type="term" value="F:helicase activity"/>
    <property type="evidence" value="ECO:0007669"/>
    <property type="project" value="InterPro"/>
</dbReference>
<name>A0A9W6C0I4_9CHLO</name>
<feature type="domain" description="DNA2/NAM7 helicase helicase" evidence="2">
    <location>
        <begin position="3"/>
        <end position="70"/>
    </location>
</feature>
<organism evidence="4 5">
    <name type="scientific">Pleodorina starrii</name>
    <dbReference type="NCBI Taxonomy" id="330485"/>
    <lineage>
        <taxon>Eukaryota</taxon>
        <taxon>Viridiplantae</taxon>
        <taxon>Chlorophyta</taxon>
        <taxon>core chlorophytes</taxon>
        <taxon>Chlorophyceae</taxon>
        <taxon>CS clade</taxon>
        <taxon>Chlamydomonadales</taxon>
        <taxon>Volvocaceae</taxon>
        <taxon>Pleodorina</taxon>
    </lineage>
</organism>
<dbReference type="InterPro" id="IPR045055">
    <property type="entry name" value="DNA2/NAM7-like"/>
</dbReference>
<dbReference type="PANTHER" id="PTHR10887">
    <property type="entry name" value="DNA2/NAM7 HELICASE FAMILY"/>
    <property type="match status" value="1"/>
</dbReference>
<gene>
    <name evidence="4" type="primary">PLEST012049</name>
    <name evidence="4" type="ORF">PLESTB_001734200</name>
</gene>
<dbReference type="SUPFAM" id="SSF52540">
    <property type="entry name" value="P-loop containing nucleoside triphosphate hydrolases"/>
    <property type="match status" value="1"/>
</dbReference>
<sequence length="273" mass="29132">MHQQVVVGTNTSMGEVRSICARHRLSFPIVLMDEAGQASEPSCLIPLTLGAEWVLVGGDMAQLPPTILSENARKVLGFNSQSGGSQYGRFSELGVREFSLTLQYRMHPHIREFPSATFYGGRLREDPAAPPDTNVPQPRKHDGRCAFRWPSELLGGNVGSGGGGGGGPPPPPYPVAFLDVGYGEERQRDSTIYNVDEASLALQLLLAMAADPSVESVVVLTPYNGQVQYLHERLDKARPVISPLRGGGDGDGGGGPGSPKPLHIAVHTVDGFQ</sequence>
<feature type="non-terminal residue" evidence="4">
    <location>
        <position position="273"/>
    </location>
</feature>
<reference evidence="4 5" key="1">
    <citation type="journal article" date="2023" name="Commun. Biol.">
        <title>Reorganization of the ancestral sex-determining regions during the evolution of trioecy in Pleodorina starrii.</title>
        <authorList>
            <person name="Takahashi K."/>
            <person name="Suzuki S."/>
            <person name="Kawai-Toyooka H."/>
            <person name="Yamamoto K."/>
            <person name="Hamaji T."/>
            <person name="Ootsuki R."/>
            <person name="Yamaguchi H."/>
            <person name="Kawachi M."/>
            <person name="Higashiyama T."/>
            <person name="Nozaki H."/>
        </authorList>
    </citation>
    <scope>NUCLEOTIDE SEQUENCE [LARGE SCALE GENOMIC DNA]</scope>
    <source>
        <strain evidence="4 5">NIES-4479</strain>
    </source>
</reference>
<dbReference type="InterPro" id="IPR027417">
    <property type="entry name" value="P-loop_NTPase"/>
</dbReference>
<feature type="compositionally biased region" description="Gly residues" evidence="1">
    <location>
        <begin position="245"/>
        <end position="257"/>
    </location>
</feature>
<feature type="region of interest" description="Disordered" evidence="1">
    <location>
        <begin position="243"/>
        <end position="262"/>
    </location>
</feature>
<dbReference type="Pfam" id="PF13087">
    <property type="entry name" value="AAA_12"/>
    <property type="match status" value="1"/>
</dbReference>
<dbReference type="EMBL" id="BRXU01000043">
    <property type="protein sequence ID" value="GLC61237.1"/>
    <property type="molecule type" value="Genomic_DNA"/>
</dbReference>
<protein>
    <submittedName>
        <fullName evidence="4">Uncharacterized protein</fullName>
    </submittedName>
</protein>
<keyword evidence="5" id="KW-1185">Reference proteome</keyword>
<evidence type="ECO:0000256" key="1">
    <source>
        <dbReference type="SAM" id="MobiDB-lite"/>
    </source>
</evidence>